<dbReference type="InterPro" id="IPR036388">
    <property type="entry name" value="WH-like_DNA-bd_sf"/>
</dbReference>
<evidence type="ECO:0000313" key="7">
    <source>
        <dbReference type="Proteomes" id="UP000596351"/>
    </source>
</evidence>
<dbReference type="GO" id="GO:0032259">
    <property type="term" value="P:methylation"/>
    <property type="evidence" value="ECO:0007669"/>
    <property type="project" value="UniProtKB-KW"/>
</dbReference>
<dbReference type="InterPro" id="IPR016461">
    <property type="entry name" value="COMT-like"/>
</dbReference>
<keyword evidence="3" id="KW-0949">S-adenosyl-L-methionine</keyword>
<reference evidence="6 7" key="1">
    <citation type="submission" date="2018-09" db="EMBL/GenBank/DDBJ databases">
        <title>Rhizobium sp. MAE2-X.</title>
        <authorList>
            <person name="Lee Y."/>
            <person name="Jeon C.O."/>
        </authorList>
    </citation>
    <scope>NUCLEOTIDE SEQUENCE [LARGE SCALE GENOMIC DNA]</scope>
    <source>
        <strain evidence="6 7">MAE2-X</strain>
    </source>
</reference>
<dbReference type="Gene3D" id="3.40.50.150">
    <property type="entry name" value="Vaccinia Virus protein VP39"/>
    <property type="match status" value="1"/>
</dbReference>
<dbReference type="PANTHER" id="PTHR43712">
    <property type="entry name" value="PUTATIVE (AFU_ORTHOLOGUE AFUA_4G14580)-RELATED"/>
    <property type="match status" value="1"/>
</dbReference>
<feature type="region of interest" description="Disordered" evidence="4">
    <location>
        <begin position="1"/>
        <end position="26"/>
    </location>
</feature>
<dbReference type="EMBL" id="CP032405">
    <property type="protein sequence ID" value="QRF50419.1"/>
    <property type="molecule type" value="Genomic_DNA"/>
</dbReference>
<proteinExistence type="predicted"/>
<keyword evidence="7" id="KW-1185">Reference proteome</keyword>
<dbReference type="SUPFAM" id="SSF53335">
    <property type="entry name" value="S-adenosyl-L-methionine-dependent methyltransferases"/>
    <property type="match status" value="1"/>
</dbReference>
<accession>A0ABX7EQU9</accession>
<dbReference type="Proteomes" id="UP000596351">
    <property type="component" value="Chromosome"/>
</dbReference>
<keyword evidence="2" id="KW-0808">Transferase</keyword>
<dbReference type="Gene3D" id="1.10.287.1350">
    <property type="match status" value="1"/>
</dbReference>
<dbReference type="InterPro" id="IPR001077">
    <property type="entry name" value="COMT_C"/>
</dbReference>
<evidence type="ECO:0000259" key="5">
    <source>
        <dbReference type="Pfam" id="PF00891"/>
    </source>
</evidence>
<evidence type="ECO:0000313" key="6">
    <source>
        <dbReference type="EMBL" id="QRF50419.1"/>
    </source>
</evidence>
<dbReference type="CDD" id="cd02440">
    <property type="entry name" value="AdoMet_MTases"/>
    <property type="match status" value="1"/>
</dbReference>
<dbReference type="PANTHER" id="PTHR43712:SF2">
    <property type="entry name" value="O-METHYLTRANSFERASE CICE"/>
    <property type="match status" value="1"/>
</dbReference>
<feature type="domain" description="O-methyltransferase C-terminal" evidence="5">
    <location>
        <begin position="164"/>
        <end position="378"/>
    </location>
</feature>
<evidence type="ECO:0000256" key="1">
    <source>
        <dbReference type="ARBA" id="ARBA00022603"/>
    </source>
</evidence>
<dbReference type="InterPro" id="IPR029063">
    <property type="entry name" value="SAM-dependent_MTases_sf"/>
</dbReference>
<dbReference type="GO" id="GO:0008168">
    <property type="term" value="F:methyltransferase activity"/>
    <property type="evidence" value="ECO:0007669"/>
    <property type="project" value="UniProtKB-KW"/>
</dbReference>
<dbReference type="RefSeq" id="WP_203017932.1">
    <property type="nucleotide sequence ID" value="NZ_CP032405.1"/>
</dbReference>
<name>A0ABX7EQU9_9HYPH</name>
<dbReference type="PROSITE" id="PS51683">
    <property type="entry name" value="SAM_OMT_II"/>
    <property type="match status" value="1"/>
</dbReference>
<keyword evidence="1 6" id="KW-0489">Methyltransferase</keyword>
<dbReference type="SUPFAM" id="SSF46785">
    <property type="entry name" value="Winged helix' DNA-binding domain"/>
    <property type="match status" value="1"/>
</dbReference>
<dbReference type="Pfam" id="PF00891">
    <property type="entry name" value="Methyltransf_2"/>
    <property type="match status" value="1"/>
</dbReference>
<protein>
    <submittedName>
        <fullName evidence="6">Methyltransferase domain-containing protein</fullName>
    </submittedName>
</protein>
<evidence type="ECO:0000256" key="3">
    <source>
        <dbReference type="ARBA" id="ARBA00022691"/>
    </source>
</evidence>
<evidence type="ECO:0000256" key="2">
    <source>
        <dbReference type="ARBA" id="ARBA00022679"/>
    </source>
</evidence>
<sequence>MDTGSRHSLPAQPGLTGTGDRPGREPGLLQSLTIRMRLWRNRQIASPRFRSLVARLPLLRRISNRKANHLFRLTSGFVHTQILSACVSLGLFEALNGKALPSSALSARCGVPLEPMRRLLEQARRLDLVVSPAPDLWMLTDAGTVLSTDRGLREMIRHHDMLYRDLADAETFWRGDGGETELRRYWAYVRGIDPAALQNDDAAPYSALMRESQAMLADCILASFDFGRFRSVLDVGGGEGAFLAALGAHHPALDLALFDLPVVSQLARRHLHERGVLHRTQIHGGDFARDTIPADSDCVTLIRILCDHDDDRVLLILANLQRSLKPGTRLVVAEAMAGESEGANLAALYFTSYFAAMGSGRCRSSHEIIDLLTRSGFRNARALTTTNPLLATLVTAER</sequence>
<evidence type="ECO:0000256" key="4">
    <source>
        <dbReference type="SAM" id="MobiDB-lite"/>
    </source>
</evidence>
<dbReference type="Gene3D" id="1.10.10.10">
    <property type="entry name" value="Winged helix-like DNA-binding domain superfamily/Winged helix DNA-binding domain"/>
    <property type="match status" value="1"/>
</dbReference>
<gene>
    <name evidence="6" type="ORF">D4A92_02625</name>
</gene>
<organism evidence="6 7">
    <name type="scientific">Rhizobium rosettiformans</name>
    <dbReference type="NCBI Taxonomy" id="1368430"/>
    <lineage>
        <taxon>Bacteria</taxon>
        <taxon>Pseudomonadati</taxon>
        <taxon>Pseudomonadota</taxon>
        <taxon>Alphaproteobacteria</taxon>
        <taxon>Hyphomicrobiales</taxon>
        <taxon>Rhizobiaceae</taxon>
        <taxon>Rhizobium/Agrobacterium group</taxon>
        <taxon>Rhizobium</taxon>
    </lineage>
</organism>
<dbReference type="InterPro" id="IPR036390">
    <property type="entry name" value="WH_DNA-bd_sf"/>
</dbReference>